<dbReference type="GO" id="GO:0036149">
    <property type="term" value="P:phosphatidylinositol acyl-chain remodeling"/>
    <property type="evidence" value="ECO:0007669"/>
    <property type="project" value="TreeGrafter"/>
</dbReference>
<organism evidence="6 7">
    <name type="scientific">Caenorhabditis auriculariae</name>
    <dbReference type="NCBI Taxonomy" id="2777116"/>
    <lineage>
        <taxon>Eukaryota</taxon>
        <taxon>Metazoa</taxon>
        <taxon>Ecdysozoa</taxon>
        <taxon>Nematoda</taxon>
        <taxon>Chromadorea</taxon>
        <taxon>Rhabditida</taxon>
        <taxon>Rhabditina</taxon>
        <taxon>Rhabditomorpha</taxon>
        <taxon>Rhabditoidea</taxon>
        <taxon>Rhabditidae</taxon>
        <taxon>Peloderinae</taxon>
        <taxon>Caenorhabditis</taxon>
    </lineage>
</organism>
<evidence type="ECO:0000259" key="5">
    <source>
        <dbReference type="Pfam" id="PF16076"/>
    </source>
</evidence>
<feature type="transmembrane region" description="Helical" evidence="4">
    <location>
        <begin position="104"/>
        <end position="122"/>
    </location>
</feature>
<keyword evidence="4" id="KW-0472">Membrane</keyword>
<dbReference type="OrthoDB" id="5920068at2759"/>
<dbReference type="PANTHER" id="PTHR10983:SF2">
    <property type="entry name" value="ACYL-COA:LYSOPHOSPHATIDYLGLYCEROL ACYLTRANSFERASE 1"/>
    <property type="match status" value="1"/>
</dbReference>
<dbReference type="Proteomes" id="UP000835052">
    <property type="component" value="Unassembled WGS sequence"/>
</dbReference>
<keyword evidence="2" id="KW-0808">Transferase</keyword>
<keyword evidence="4" id="KW-1133">Transmembrane helix</keyword>
<dbReference type="GO" id="GO:0005783">
    <property type="term" value="C:endoplasmic reticulum"/>
    <property type="evidence" value="ECO:0007669"/>
    <property type="project" value="TreeGrafter"/>
</dbReference>
<evidence type="ECO:0000256" key="2">
    <source>
        <dbReference type="ARBA" id="ARBA00022679"/>
    </source>
</evidence>
<evidence type="ECO:0000313" key="6">
    <source>
        <dbReference type="EMBL" id="CAD6193729.1"/>
    </source>
</evidence>
<evidence type="ECO:0000256" key="4">
    <source>
        <dbReference type="SAM" id="Phobius"/>
    </source>
</evidence>
<dbReference type="EMBL" id="CAJGYM010000037">
    <property type="protein sequence ID" value="CAD6193729.1"/>
    <property type="molecule type" value="Genomic_DNA"/>
</dbReference>
<feature type="domain" description="Acyltransferase C-terminal" evidence="5">
    <location>
        <begin position="42"/>
        <end position="95"/>
    </location>
</feature>
<keyword evidence="7" id="KW-1185">Reference proteome</keyword>
<dbReference type="GO" id="GO:0016746">
    <property type="term" value="F:acyltransferase activity"/>
    <property type="evidence" value="ECO:0007669"/>
    <property type="project" value="UniProtKB-KW"/>
</dbReference>
<proteinExistence type="inferred from homology"/>
<protein>
    <recommendedName>
        <fullName evidence="5">Acyltransferase C-terminal domain-containing protein</fullName>
    </recommendedName>
</protein>
<sequence length="141" mass="16638">MRAVIAGRKADTRPPIKYVLDVTIAYPNGIPLSLATFGLGTREKCDIAVHYKIYDADEVPFEDEEKLRDWMYKVYKEKDDMLARYYETGEFNAGERGTRISFSWAKIIGMYAFWFASFYFQYRVYSWLIKQVFYLAFVPNV</sequence>
<evidence type="ECO:0000256" key="3">
    <source>
        <dbReference type="ARBA" id="ARBA00023315"/>
    </source>
</evidence>
<dbReference type="Pfam" id="PF16076">
    <property type="entry name" value="Acyltransf_C"/>
    <property type="match status" value="1"/>
</dbReference>
<comment type="similarity">
    <text evidence="1">Belongs to the 1-acyl-sn-glycerol-3-phosphate acyltransferase family.</text>
</comment>
<gene>
    <name evidence="6" type="ORF">CAUJ_LOCUS9648</name>
</gene>
<dbReference type="InterPro" id="IPR032098">
    <property type="entry name" value="Acyltransf_C"/>
</dbReference>
<evidence type="ECO:0000256" key="1">
    <source>
        <dbReference type="ARBA" id="ARBA00008655"/>
    </source>
</evidence>
<comment type="caution">
    <text evidence="6">The sequence shown here is derived from an EMBL/GenBank/DDBJ whole genome shotgun (WGS) entry which is preliminary data.</text>
</comment>
<keyword evidence="4" id="KW-0812">Transmembrane</keyword>
<evidence type="ECO:0000313" key="7">
    <source>
        <dbReference type="Proteomes" id="UP000835052"/>
    </source>
</evidence>
<reference evidence="6" key="1">
    <citation type="submission" date="2020-10" db="EMBL/GenBank/DDBJ databases">
        <authorList>
            <person name="Kikuchi T."/>
        </authorList>
    </citation>
    <scope>NUCLEOTIDE SEQUENCE</scope>
    <source>
        <strain evidence="6">NKZ352</strain>
    </source>
</reference>
<accession>A0A8S1HD21</accession>
<name>A0A8S1HD21_9PELO</name>
<dbReference type="AlphaFoldDB" id="A0A8S1HD21"/>
<dbReference type="PANTHER" id="PTHR10983">
    <property type="entry name" value="1-ACYLGLYCEROL-3-PHOSPHATE ACYLTRANSFERASE-RELATED"/>
    <property type="match status" value="1"/>
</dbReference>
<keyword evidence="3" id="KW-0012">Acyltransferase</keyword>